<reference evidence="1 2" key="1">
    <citation type="submission" date="2020-02" db="EMBL/GenBank/DDBJ databases">
        <title>Whole-genome analyses of novel actinobacteria.</title>
        <authorList>
            <person name="Sahin N."/>
            <person name="Gencbay T."/>
        </authorList>
    </citation>
    <scope>NUCLEOTIDE SEQUENCE [LARGE SCALE GENOMIC DNA]</scope>
    <source>
        <strain evidence="1 2">HC44</strain>
    </source>
</reference>
<proteinExistence type="predicted"/>
<dbReference type="RefSeq" id="WP_165254658.1">
    <property type="nucleotide sequence ID" value="NZ_JAAKZY010000006.1"/>
</dbReference>
<evidence type="ECO:0000313" key="1">
    <source>
        <dbReference type="EMBL" id="NGO06741.1"/>
    </source>
</evidence>
<keyword evidence="2" id="KW-1185">Reference proteome</keyword>
<name>A0A6G4UYB0_9ACTN</name>
<accession>A0A6G4UYB0</accession>
<dbReference type="AlphaFoldDB" id="A0A6G4UYB0"/>
<sequence length="61" mass="6455">MTPSPTKFGVIPMDAIGASHAIEILEEHAIVPKDERTRTALFAALSMLRLLALGGDHAESG</sequence>
<dbReference type="EMBL" id="JAAKZY010000006">
    <property type="protein sequence ID" value="NGO06741.1"/>
    <property type="molecule type" value="Genomic_DNA"/>
</dbReference>
<protein>
    <submittedName>
        <fullName evidence="1">Uncharacterized protein</fullName>
    </submittedName>
</protein>
<comment type="caution">
    <text evidence="1">The sequence shown here is derived from an EMBL/GenBank/DDBJ whole genome shotgun (WGS) entry which is preliminary data.</text>
</comment>
<organism evidence="1 2">
    <name type="scientific">Streptomyces scabichelini</name>
    <dbReference type="NCBI Taxonomy" id="2711217"/>
    <lineage>
        <taxon>Bacteria</taxon>
        <taxon>Bacillati</taxon>
        <taxon>Actinomycetota</taxon>
        <taxon>Actinomycetes</taxon>
        <taxon>Kitasatosporales</taxon>
        <taxon>Streptomycetaceae</taxon>
        <taxon>Streptomyces</taxon>
    </lineage>
</organism>
<gene>
    <name evidence="1" type="ORF">G5C60_03440</name>
</gene>
<dbReference type="Proteomes" id="UP000472335">
    <property type="component" value="Unassembled WGS sequence"/>
</dbReference>
<evidence type="ECO:0000313" key="2">
    <source>
        <dbReference type="Proteomes" id="UP000472335"/>
    </source>
</evidence>